<dbReference type="SUPFAM" id="SSF51197">
    <property type="entry name" value="Clavaminate synthase-like"/>
    <property type="match status" value="1"/>
</dbReference>
<evidence type="ECO:0000313" key="4">
    <source>
        <dbReference type="RefSeq" id="XP_010906319.1"/>
    </source>
</evidence>
<dbReference type="InParanoid" id="A0A6I9QC94"/>
<sequence>MAAQSGNAVIPEKMQFSVVGGGGGSEVQPHQRLWFPDERDGFISWIRAEFAAANAIIDSLVHHLRTIGEPGEYDAVVGFIQQRRCSWNPVLHLQQYFSVAEVAYALQQVAWRKQQRHFDQTKVGGKEFKKPAFGYKHKFESARENRSSSTSSAEGKGEDNLRKEEDDERKDEARIPEGRNSVVAAEEGVEKNCSSMTDCRKKNGENLLGDECVKLEPALLNGCNTLQSEENCNSVLLQSREGTMPNLDEKHQPLASPKVFVSNDMYDGKTVNVVEGLKLYEELFNTTDIMKLGSLANDLRAAGNQGEFQGQTFVVSKRPVKGHGREMIQLGLPIAEGPPEDENTAGVSRDRKVEAVPSLLQDILDRVEQLQVLTVKPDYCIIDFFNEGDHSQPHMRPPWYGRPVCTLFLTECDIVFGRVVGGDRGDYKGSLKLSLAAGSLLVMQGKSADLAKHAIPSLRKQRVLLSFGKSQPKKTFTSEGMRFPSSSAPPPSHWVTSSGRAPSLIRHQAGHKHYGVTPTSSALPAPAICPQHLPPNGMQPLFVAPVPVAPAAVHYPAPVPLPPASAGWTVAASPRHPSPRLLAPGTGVFLPPPGSGPPPSSQQLPVVPIHAETSSPLATCLQPENENDVEKPNCNSGASPRNTDGAGPRMKCNGSSSISAGVGGRVSKEELQAVSAKKKVGNKLIVNTTS</sequence>
<evidence type="ECO:0000256" key="1">
    <source>
        <dbReference type="ARBA" id="ARBA00007879"/>
    </source>
</evidence>
<dbReference type="KEGG" id="egu:105033283"/>
<evidence type="ECO:0000256" key="2">
    <source>
        <dbReference type="SAM" id="MobiDB-lite"/>
    </source>
</evidence>
<dbReference type="PANTHER" id="PTHR31447">
    <property type="entry name" value="HYDROXYPROLINE-RICH GLYCOPROTEIN FAMILY PROTEIN-RELATED"/>
    <property type="match status" value="1"/>
</dbReference>
<protein>
    <submittedName>
        <fullName evidence="4">RNA demethylase ALKBH10B isoform X1</fullName>
    </submittedName>
</protein>
<dbReference type="PANTHER" id="PTHR31447:SF0">
    <property type="entry name" value="HYDROXYPROLINE-RICH GLYCOPROTEIN FAMILY PROTEIN"/>
    <property type="match status" value="1"/>
</dbReference>
<feature type="region of interest" description="Disordered" evidence="2">
    <location>
        <begin position="139"/>
        <end position="183"/>
    </location>
</feature>
<keyword evidence="3" id="KW-1185">Reference proteome</keyword>
<dbReference type="InterPro" id="IPR044842">
    <property type="entry name" value="ALKBH9B/ALKBH10B-like"/>
</dbReference>
<dbReference type="Proteomes" id="UP000504607">
    <property type="component" value="Unplaced"/>
</dbReference>
<reference evidence="4" key="1">
    <citation type="submission" date="2025-08" db="UniProtKB">
        <authorList>
            <consortium name="RefSeq"/>
        </authorList>
    </citation>
    <scope>IDENTIFICATION</scope>
</reference>
<comment type="similarity">
    <text evidence="1">Belongs to the alkB family.</text>
</comment>
<dbReference type="OrthoDB" id="1916097at2759"/>
<dbReference type="InterPro" id="IPR037151">
    <property type="entry name" value="AlkB-like_sf"/>
</dbReference>
<gene>
    <name evidence="4" type="primary">LOC105033283</name>
</gene>
<dbReference type="RefSeq" id="XP_010906319.1">
    <property type="nucleotide sequence ID" value="XM_010908017.3"/>
</dbReference>
<dbReference type="GO" id="GO:0003729">
    <property type="term" value="F:mRNA binding"/>
    <property type="evidence" value="ECO:0007669"/>
    <property type="project" value="InterPro"/>
</dbReference>
<feature type="region of interest" description="Disordered" evidence="2">
    <location>
        <begin position="624"/>
        <end position="663"/>
    </location>
</feature>
<feature type="compositionally biased region" description="Polar residues" evidence="2">
    <location>
        <begin position="633"/>
        <end position="642"/>
    </location>
</feature>
<name>A0A6I9QC94_ELAGV</name>
<dbReference type="AlphaFoldDB" id="A0A6I9QC94"/>
<dbReference type="GO" id="GO:0006402">
    <property type="term" value="P:mRNA catabolic process"/>
    <property type="evidence" value="ECO:0007669"/>
    <property type="project" value="InterPro"/>
</dbReference>
<feature type="region of interest" description="Disordered" evidence="2">
    <location>
        <begin position="475"/>
        <end position="498"/>
    </location>
</feature>
<organism evidence="3 4">
    <name type="scientific">Elaeis guineensis var. tenera</name>
    <name type="common">Oil palm</name>
    <dbReference type="NCBI Taxonomy" id="51953"/>
    <lineage>
        <taxon>Eukaryota</taxon>
        <taxon>Viridiplantae</taxon>
        <taxon>Streptophyta</taxon>
        <taxon>Embryophyta</taxon>
        <taxon>Tracheophyta</taxon>
        <taxon>Spermatophyta</taxon>
        <taxon>Magnoliopsida</taxon>
        <taxon>Liliopsida</taxon>
        <taxon>Arecaceae</taxon>
        <taxon>Arecoideae</taxon>
        <taxon>Cocoseae</taxon>
        <taxon>Elaeidinae</taxon>
        <taxon>Elaeis</taxon>
    </lineage>
</organism>
<dbReference type="GO" id="GO:0032451">
    <property type="term" value="F:demethylase activity"/>
    <property type="evidence" value="ECO:0007669"/>
    <property type="project" value="InterPro"/>
</dbReference>
<evidence type="ECO:0000313" key="3">
    <source>
        <dbReference type="Proteomes" id="UP000504607"/>
    </source>
</evidence>
<dbReference type="Gene3D" id="2.60.120.590">
    <property type="entry name" value="Alpha-ketoglutarate-dependent dioxygenase AlkB-like"/>
    <property type="match status" value="1"/>
</dbReference>
<dbReference type="GeneID" id="105033283"/>
<feature type="compositionally biased region" description="Basic and acidic residues" evidence="2">
    <location>
        <begin position="155"/>
        <end position="177"/>
    </location>
</feature>
<proteinExistence type="inferred from homology"/>
<accession>A0A6I9QC94</accession>
<dbReference type="FunCoup" id="A0A6I9QC94">
    <property type="interactions" value="2962"/>
</dbReference>